<dbReference type="PANTHER" id="PTHR24096">
    <property type="entry name" value="LONG-CHAIN-FATTY-ACID--COA LIGASE"/>
    <property type="match status" value="1"/>
</dbReference>
<keyword evidence="4" id="KW-0436">Ligase</keyword>
<evidence type="ECO:0000313" key="4">
    <source>
        <dbReference type="EMBL" id="QJD55556.1"/>
    </source>
</evidence>
<dbReference type="Gene3D" id="3.40.50.12780">
    <property type="entry name" value="N-terminal domain of ligase-like"/>
    <property type="match status" value="1"/>
</dbReference>
<name>A0A6H2LEP5_STRTC</name>
<gene>
    <name evidence="4" type="primary">str10</name>
</gene>
<evidence type="ECO:0000259" key="3">
    <source>
        <dbReference type="Pfam" id="PF13193"/>
    </source>
</evidence>
<dbReference type="Gene3D" id="3.30.300.30">
    <property type="match status" value="1"/>
</dbReference>
<proteinExistence type="predicted"/>
<dbReference type="Pfam" id="PF00501">
    <property type="entry name" value="AMP-binding"/>
    <property type="match status" value="1"/>
</dbReference>
<dbReference type="InterPro" id="IPR000873">
    <property type="entry name" value="AMP-dep_synth/lig_dom"/>
</dbReference>
<evidence type="ECO:0000259" key="2">
    <source>
        <dbReference type="Pfam" id="PF00501"/>
    </source>
</evidence>
<dbReference type="AlphaFoldDB" id="A0A6H2LEP5"/>
<dbReference type="PANTHER" id="PTHR24096:SF422">
    <property type="entry name" value="BCDNA.GH02901"/>
    <property type="match status" value="1"/>
</dbReference>
<organism evidence="4">
    <name type="scientific">Strobilurus tenacellus</name>
    <dbReference type="NCBI Taxonomy" id="41251"/>
    <lineage>
        <taxon>Eukaryota</taxon>
        <taxon>Fungi</taxon>
        <taxon>Dikarya</taxon>
        <taxon>Basidiomycota</taxon>
        <taxon>Agaricomycotina</taxon>
        <taxon>Agaricomycetes</taxon>
        <taxon>Agaricomycetidae</taxon>
        <taxon>Agaricales</taxon>
        <taxon>Marasmiineae</taxon>
        <taxon>Physalacriaceae</taxon>
        <taxon>Strobilurus</taxon>
    </lineage>
</organism>
<feature type="domain" description="AMP-binding enzyme C-terminal" evidence="3">
    <location>
        <begin position="530"/>
        <end position="617"/>
    </location>
</feature>
<dbReference type="EMBL" id="KY070339">
    <property type="protein sequence ID" value="QJD55556.1"/>
    <property type="molecule type" value="Genomic_DNA"/>
</dbReference>
<protein>
    <submittedName>
        <fullName evidence="4">Acetyl-CoA ligase</fullName>
    </submittedName>
</protein>
<dbReference type="InterPro" id="IPR042099">
    <property type="entry name" value="ANL_N_sf"/>
</dbReference>
<evidence type="ECO:0000256" key="1">
    <source>
        <dbReference type="SAM" id="Phobius"/>
    </source>
</evidence>
<keyword evidence="1" id="KW-1133">Transmembrane helix</keyword>
<sequence length="627" mass="67782">MTILRSRDSAPATDMQNGCGLVKHISEAASFACTEQSLEIPGNVTVPQFLFNSQHFARLEHQPNAPWLVDSVSGRAIAGDELKQRTRALAKAINARYDLGEGQYSPGCDRVSPLQSGQSEDPVVCVISVNNVDYPTTVWASHLLGAAVFTTNPAFTAEELELQFKAAKPSLFFVQPDVLTTVREAAAASGLQSDRFIIFNTPPTTSNDSIPDVGDDAPLSVQDLIDIGSDSDSSSGFREQALGPDEGKTKTAILFPSSGTTGIPKLISVSHHAFIANILQAAVYHTIDGKETIPISRRRYKPGDVSLAVLPFLSWGCLSIFIMLFSPGMTVVVAPKFGLGSCVKTIEKYRVTHLLLVPPMVVLFTKKLDDDVEALRSVRLISIAGAPLNNDLVERLARIVPRSVVGQIYGMTEAGALTAPSLSVQVATPGNASSGATSASVGKILPGVSWKVIHQDGSPAERGEKGELWVKSPSLATGYEQNLESWSDTFVDGWLRTGDEVYLNDAGEMFLVQRLKDFMKVKGFRVNPEEIESHLFKHPDVADCCVVPMADEFSGQLPKAFVVLTQDARSRVGTDENELAKVKAALIKHVADHKVSYKHLGAGIDFCDEIPKTASGKVLRRLLRDRS</sequence>
<keyword evidence="1" id="KW-0472">Membrane</keyword>
<dbReference type="PROSITE" id="PS00455">
    <property type="entry name" value="AMP_BINDING"/>
    <property type="match status" value="1"/>
</dbReference>
<dbReference type="InterPro" id="IPR045851">
    <property type="entry name" value="AMP-bd_C_sf"/>
</dbReference>
<reference evidence="4" key="1">
    <citation type="journal article" date="2018" name="Nat. Commun.">
        <title>Strobilurin biosynthesis in Basidiomycete fungi.</title>
        <authorList>
            <person name="Nofiani R."/>
            <person name="de Mattos-Shipley K."/>
            <person name="Lebe K.E."/>
            <person name="Han L.C."/>
            <person name="Iqbal Z."/>
            <person name="Bailey A.M."/>
            <person name="Willis C.L."/>
            <person name="Simpson T.J."/>
            <person name="Cox R.J."/>
        </authorList>
    </citation>
    <scope>NUCLEOTIDE SEQUENCE</scope>
</reference>
<dbReference type="Pfam" id="PF13193">
    <property type="entry name" value="AMP-binding_C"/>
    <property type="match status" value="1"/>
</dbReference>
<dbReference type="GO" id="GO:0016405">
    <property type="term" value="F:CoA-ligase activity"/>
    <property type="evidence" value="ECO:0007669"/>
    <property type="project" value="TreeGrafter"/>
</dbReference>
<keyword evidence="1" id="KW-0812">Transmembrane</keyword>
<dbReference type="InterPro" id="IPR020845">
    <property type="entry name" value="AMP-binding_CS"/>
</dbReference>
<dbReference type="InterPro" id="IPR025110">
    <property type="entry name" value="AMP-bd_C"/>
</dbReference>
<dbReference type="SUPFAM" id="SSF56801">
    <property type="entry name" value="Acetyl-CoA synthetase-like"/>
    <property type="match status" value="1"/>
</dbReference>
<accession>A0A6H2LEP5</accession>
<feature type="domain" description="AMP-dependent synthetase/ligase" evidence="2">
    <location>
        <begin position="115"/>
        <end position="479"/>
    </location>
</feature>
<feature type="transmembrane region" description="Helical" evidence="1">
    <location>
        <begin position="305"/>
        <end position="325"/>
    </location>
</feature>